<organism evidence="4 5">
    <name type="scientific">Amylocarpus encephaloides</name>
    <dbReference type="NCBI Taxonomy" id="45428"/>
    <lineage>
        <taxon>Eukaryota</taxon>
        <taxon>Fungi</taxon>
        <taxon>Dikarya</taxon>
        <taxon>Ascomycota</taxon>
        <taxon>Pezizomycotina</taxon>
        <taxon>Leotiomycetes</taxon>
        <taxon>Helotiales</taxon>
        <taxon>Helotiales incertae sedis</taxon>
        <taxon>Amylocarpus</taxon>
    </lineage>
</organism>
<comment type="caution">
    <text evidence="4">The sequence shown here is derived from an EMBL/GenBank/DDBJ whole genome shotgun (WGS) entry which is preliminary data.</text>
</comment>
<keyword evidence="2" id="KW-0677">Repeat</keyword>
<dbReference type="EMBL" id="MU251537">
    <property type="protein sequence ID" value="KAG9232659.1"/>
    <property type="molecule type" value="Genomic_DNA"/>
</dbReference>
<sequence length="257" mass="27344">MPLLDLTSTLEGHSSSDKTIQLWDIGHSYPISSVAFSPDGKQVVSGSNDEIVHSNSIVSTSYYGEVRLWDAVTGVALKTLEGHEDSINFVSGSKDNITLEGHSFQVISVAFSLDGAALQMLEGHSFPVTSVAFSPNARQDANTGVALQTFEGHENSINCVAFSANGEQVVSGSKDGTMPECHSRLVYSVAFSPNGRNIISSSEDNTDATTGAVLQTLEYYSSLVDSITFSSDSTLSKALSQTSSSIIRLWTVKCGTK</sequence>
<dbReference type="SUPFAM" id="SSF50998">
    <property type="entry name" value="Quinoprotein alcohol dehydrogenase-like"/>
    <property type="match status" value="1"/>
</dbReference>
<dbReference type="SMART" id="SM00320">
    <property type="entry name" value="WD40"/>
    <property type="match status" value="4"/>
</dbReference>
<dbReference type="Gene3D" id="2.130.10.10">
    <property type="entry name" value="YVTN repeat-like/Quinoprotein amine dehydrogenase"/>
    <property type="match status" value="4"/>
</dbReference>
<evidence type="ECO:0000313" key="4">
    <source>
        <dbReference type="EMBL" id="KAG9232659.1"/>
    </source>
</evidence>
<dbReference type="InterPro" id="IPR015943">
    <property type="entry name" value="WD40/YVTN_repeat-like_dom_sf"/>
</dbReference>
<proteinExistence type="predicted"/>
<reference evidence="4" key="1">
    <citation type="journal article" date="2021" name="IMA Fungus">
        <title>Genomic characterization of three marine fungi, including Emericellopsis atlantica sp. nov. with signatures of a generalist lifestyle and marine biomass degradation.</title>
        <authorList>
            <person name="Hagestad O.C."/>
            <person name="Hou L."/>
            <person name="Andersen J.H."/>
            <person name="Hansen E.H."/>
            <person name="Altermark B."/>
            <person name="Li C."/>
            <person name="Kuhnert E."/>
            <person name="Cox R.J."/>
            <person name="Crous P.W."/>
            <person name="Spatafora J.W."/>
            <person name="Lail K."/>
            <person name="Amirebrahimi M."/>
            <person name="Lipzen A."/>
            <person name="Pangilinan J."/>
            <person name="Andreopoulos W."/>
            <person name="Hayes R.D."/>
            <person name="Ng V."/>
            <person name="Grigoriev I.V."/>
            <person name="Jackson S.A."/>
            <person name="Sutton T.D.S."/>
            <person name="Dobson A.D.W."/>
            <person name="Rama T."/>
        </authorList>
    </citation>
    <scope>NUCLEOTIDE SEQUENCE</scope>
    <source>
        <strain evidence="4">TRa018bII</strain>
    </source>
</reference>
<dbReference type="PROSITE" id="PS50294">
    <property type="entry name" value="WD_REPEATS_REGION"/>
    <property type="match status" value="1"/>
</dbReference>
<dbReference type="InterPro" id="IPR011047">
    <property type="entry name" value="Quinoprotein_ADH-like_sf"/>
</dbReference>
<dbReference type="PANTHER" id="PTHR19848">
    <property type="entry name" value="WD40 REPEAT PROTEIN"/>
    <property type="match status" value="1"/>
</dbReference>
<dbReference type="PROSITE" id="PS50082">
    <property type="entry name" value="WD_REPEATS_2"/>
    <property type="match status" value="2"/>
</dbReference>
<gene>
    <name evidence="4" type="ORF">BJ875DRAFT_505857</name>
</gene>
<feature type="repeat" description="WD" evidence="3">
    <location>
        <begin position="24"/>
        <end position="52"/>
    </location>
</feature>
<evidence type="ECO:0000256" key="3">
    <source>
        <dbReference type="PROSITE-ProRule" id="PRU00221"/>
    </source>
</evidence>
<evidence type="ECO:0000256" key="1">
    <source>
        <dbReference type="ARBA" id="ARBA00022574"/>
    </source>
</evidence>
<dbReference type="InterPro" id="IPR001680">
    <property type="entry name" value="WD40_rpt"/>
</dbReference>
<dbReference type="AlphaFoldDB" id="A0A9P7YFD4"/>
<protein>
    <submittedName>
        <fullName evidence="4">HET-E</fullName>
    </submittedName>
</protein>
<accession>A0A9P7YFD4</accession>
<name>A0A9P7YFD4_9HELO</name>
<evidence type="ECO:0000256" key="2">
    <source>
        <dbReference type="ARBA" id="ARBA00022737"/>
    </source>
</evidence>
<dbReference type="PANTHER" id="PTHR19848:SF8">
    <property type="entry name" value="F-BOX AND WD REPEAT DOMAIN CONTAINING 7"/>
    <property type="match status" value="1"/>
</dbReference>
<dbReference type="Pfam" id="PF00400">
    <property type="entry name" value="WD40"/>
    <property type="match status" value="4"/>
</dbReference>
<evidence type="ECO:0000313" key="5">
    <source>
        <dbReference type="Proteomes" id="UP000824998"/>
    </source>
</evidence>
<feature type="repeat" description="WD" evidence="3">
    <location>
        <begin position="150"/>
        <end position="178"/>
    </location>
</feature>
<dbReference type="OrthoDB" id="538223at2759"/>
<dbReference type="Proteomes" id="UP000824998">
    <property type="component" value="Unassembled WGS sequence"/>
</dbReference>
<keyword evidence="1 3" id="KW-0853">WD repeat</keyword>
<keyword evidence="5" id="KW-1185">Reference proteome</keyword>